<proteinExistence type="predicted"/>
<protein>
    <submittedName>
        <fullName evidence="1">Uncharacterized protein</fullName>
    </submittedName>
</protein>
<accession>A0A2S7INL0</accession>
<comment type="caution">
    <text evidence="1">The sequence shown here is derived from an EMBL/GenBank/DDBJ whole genome shotgun (WGS) entry which is preliminary data.</text>
</comment>
<evidence type="ECO:0000313" key="1">
    <source>
        <dbReference type="EMBL" id="PQA59150.1"/>
    </source>
</evidence>
<dbReference type="Proteomes" id="UP000239590">
    <property type="component" value="Unassembled WGS sequence"/>
</dbReference>
<dbReference type="OrthoDB" id="960722at2"/>
<dbReference type="RefSeq" id="WP_104710425.1">
    <property type="nucleotide sequence ID" value="NZ_PTRA01000001.1"/>
</dbReference>
<name>A0A2S7INL0_9BACT</name>
<reference evidence="2" key="1">
    <citation type="submission" date="2018-02" db="EMBL/GenBank/DDBJ databases">
        <title>Genome sequencing of Solimonas sp. HR-BB.</title>
        <authorList>
            <person name="Lee Y."/>
            <person name="Jeon C.O."/>
        </authorList>
    </citation>
    <scope>NUCLEOTIDE SEQUENCE [LARGE SCALE GENOMIC DNA]</scope>
    <source>
        <strain evidence="2">HR-U</strain>
    </source>
</reference>
<evidence type="ECO:0000313" key="2">
    <source>
        <dbReference type="Proteomes" id="UP000239590"/>
    </source>
</evidence>
<dbReference type="AlphaFoldDB" id="A0A2S7INL0"/>
<sequence length="138" mass="15414">MFQLLIKSALNYLPTIWQFIKSNKSRFLIEVAVTIFSAALGYGIKYFSNDATLKACQDERTVLLRETAAKSAALEAVKYAGVIATLQTQLTQANDTILLQKQKAASDSISRMSELESMRAIINYLRQYPSGPGFRTPR</sequence>
<dbReference type="EMBL" id="PTRA01000001">
    <property type="protein sequence ID" value="PQA59150.1"/>
    <property type="molecule type" value="Genomic_DNA"/>
</dbReference>
<organism evidence="1 2">
    <name type="scientific">Siphonobacter curvatus</name>
    <dbReference type="NCBI Taxonomy" id="2094562"/>
    <lineage>
        <taxon>Bacteria</taxon>
        <taxon>Pseudomonadati</taxon>
        <taxon>Bacteroidota</taxon>
        <taxon>Cytophagia</taxon>
        <taxon>Cytophagales</taxon>
        <taxon>Cytophagaceae</taxon>
        <taxon>Siphonobacter</taxon>
    </lineage>
</organism>
<gene>
    <name evidence="1" type="ORF">C5O19_05705</name>
</gene>
<keyword evidence="2" id="KW-1185">Reference proteome</keyword>